<dbReference type="CDD" id="cd00798">
    <property type="entry name" value="INT_XerDC_C"/>
    <property type="match status" value="1"/>
</dbReference>
<evidence type="ECO:0000259" key="4">
    <source>
        <dbReference type="PROSITE" id="PS51898"/>
    </source>
</evidence>
<dbReference type="AlphaFoldDB" id="X1JJT7"/>
<keyword evidence="3" id="KW-0233">DNA recombination</keyword>
<name>X1JJT7_9ZZZZ</name>
<dbReference type="Pfam" id="PF00589">
    <property type="entry name" value="Phage_integrase"/>
    <property type="match status" value="1"/>
</dbReference>
<dbReference type="GO" id="GO:0005737">
    <property type="term" value="C:cytoplasm"/>
    <property type="evidence" value="ECO:0007669"/>
    <property type="project" value="UniProtKB-SubCell"/>
</dbReference>
<dbReference type="EMBL" id="BARU01039497">
    <property type="protein sequence ID" value="GAH81760.1"/>
    <property type="molecule type" value="Genomic_DNA"/>
</dbReference>
<dbReference type="GO" id="GO:0015074">
    <property type="term" value="P:DNA integration"/>
    <property type="evidence" value="ECO:0007669"/>
    <property type="project" value="UniProtKB-KW"/>
</dbReference>
<dbReference type="InterPro" id="IPR013762">
    <property type="entry name" value="Integrase-like_cat_sf"/>
</dbReference>
<accession>X1JJT7</accession>
<evidence type="ECO:0000256" key="2">
    <source>
        <dbReference type="ARBA" id="ARBA00022908"/>
    </source>
</evidence>
<comment type="subcellular location">
    <subcellularLocation>
        <location evidence="1">Cytoplasm</location>
    </subcellularLocation>
</comment>
<dbReference type="PROSITE" id="PS51898">
    <property type="entry name" value="TYR_RECOMBINASE"/>
    <property type="match status" value="1"/>
</dbReference>
<dbReference type="PANTHER" id="PTHR30349:SF77">
    <property type="entry name" value="TYROSINE RECOMBINASE XERC"/>
    <property type="match status" value="1"/>
</dbReference>
<evidence type="ECO:0000313" key="5">
    <source>
        <dbReference type="EMBL" id="GAH81760.1"/>
    </source>
</evidence>
<organism evidence="5">
    <name type="scientific">marine sediment metagenome</name>
    <dbReference type="NCBI Taxonomy" id="412755"/>
    <lineage>
        <taxon>unclassified sequences</taxon>
        <taxon>metagenomes</taxon>
        <taxon>ecological metagenomes</taxon>
    </lineage>
</organism>
<comment type="caution">
    <text evidence="5">The sequence shown here is derived from an EMBL/GenBank/DDBJ whole genome shotgun (WGS) entry which is preliminary data.</text>
</comment>
<evidence type="ECO:0000256" key="1">
    <source>
        <dbReference type="ARBA" id="ARBA00004496"/>
    </source>
</evidence>
<dbReference type="InterPro" id="IPR011010">
    <property type="entry name" value="DNA_brk_join_enz"/>
</dbReference>
<sequence length="211" mass="23898">ARRHVEKNPCAGIRTPRFGRTLPKFLGEDAMVRLLEAPEGDDHLALRDRAILETLYGSGLRVGELVDLNVRDVDRIGEVIKARGKGKKERLAPIGRHASEAIAKYLARRRRTPDFVEIEPEALFLNRFGRRLSSRSVSRLLRKYLLKAGLPADVSPHALRHSFATHLLDHGADLRSVQELLGHENLSTTQIYTHVTTKRLKKIYEKAHPRA</sequence>
<keyword evidence="2" id="KW-0229">DNA integration</keyword>
<dbReference type="InterPro" id="IPR002104">
    <property type="entry name" value="Integrase_catalytic"/>
</dbReference>
<dbReference type="GO" id="GO:0003677">
    <property type="term" value="F:DNA binding"/>
    <property type="evidence" value="ECO:0007669"/>
    <property type="project" value="InterPro"/>
</dbReference>
<dbReference type="PANTHER" id="PTHR30349">
    <property type="entry name" value="PHAGE INTEGRASE-RELATED"/>
    <property type="match status" value="1"/>
</dbReference>
<protein>
    <recommendedName>
        <fullName evidence="4">Tyr recombinase domain-containing protein</fullName>
    </recommendedName>
</protein>
<dbReference type="GO" id="GO:0006310">
    <property type="term" value="P:DNA recombination"/>
    <property type="evidence" value="ECO:0007669"/>
    <property type="project" value="UniProtKB-KW"/>
</dbReference>
<feature type="non-terminal residue" evidence="5">
    <location>
        <position position="1"/>
    </location>
</feature>
<dbReference type="Gene3D" id="1.10.443.10">
    <property type="entry name" value="Intergrase catalytic core"/>
    <property type="match status" value="1"/>
</dbReference>
<feature type="domain" description="Tyr recombinase" evidence="4">
    <location>
        <begin position="21"/>
        <end position="205"/>
    </location>
</feature>
<dbReference type="SUPFAM" id="SSF56349">
    <property type="entry name" value="DNA breaking-rejoining enzymes"/>
    <property type="match status" value="1"/>
</dbReference>
<reference evidence="5" key="1">
    <citation type="journal article" date="2014" name="Front. Microbiol.">
        <title>High frequency of phylogenetically diverse reductive dehalogenase-homologous genes in deep subseafloor sedimentary metagenomes.</title>
        <authorList>
            <person name="Kawai M."/>
            <person name="Futagami T."/>
            <person name="Toyoda A."/>
            <person name="Takaki Y."/>
            <person name="Nishi S."/>
            <person name="Hori S."/>
            <person name="Arai W."/>
            <person name="Tsubouchi T."/>
            <person name="Morono Y."/>
            <person name="Uchiyama I."/>
            <person name="Ito T."/>
            <person name="Fujiyama A."/>
            <person name="Inagaki F."/>
            <person name="Takami H."/>
        </authorList>
    </citation>
    <scope>NUCLEOTIDE SEQUENCE</scope>
    <source>
        <strain evidence="5">Expedition CK06-06</strain>
    </source>
</reference>
<proteinExistence type="predicted"/>
<gene>
    <name evidence="5" type="ORF">S03H2_61212</name>
</gene>
<evidence type="ECO:0000256" key="3">
    <source>
        <dbReference type="ARBA" id="ARBA00023172"/>
    </source>
</evidence>
<dbReference type="InterPro" id="IPR050090">
    <property type="entry name" value="Tyrosine_recombinase_XerCD"/>
</dbReference>